<evidence type="ECO:0000256" key="5">
    <source>
        <dbReference type="ARBA" id="ARBA00023242"/>
    </source>
</evidence>
<dbReference type="InterPro" id="IPR045144">
    <property type="entry name" value="TAF4"/>
</dbReference>
<comment type="subcellular location">
    <subcellularLocation>
        <location evidence="1">Nucleus</location>
    </subcellularLocation>
</comment>
<dbReference type="Pfam" id="PF05236">
    <property type="entry name" value="TAF4"/>
    <property type="match status" value="1"/>
</dbReference>
<sequence>MRGLISNLIRLSKQRVDIEKPRHRTVVTSDANKEEDDKMRTTAANVAARAAVGGDDMLSKWQLMAEQARQKREGGVDTSGSQRSKDVSRKPLSTSGRKDIQETEKRGNADSSCCFWFTEVHEEERLSSEKLQKLGWSSRPLKESLIDSVENYCKAGLID</sequence>
<dbReference type="PANTHER" id="PTHR15138:SF14">
    <property type="entry name" value="TRANSCRIPTION INITIATION FACTOR TFIID SUBUNIT 4"/>
    <property type="match status" value="1"/>
</dbReference>
<evidence type="ECO:0000313" key="8">
    <source>
        <dbReference type="EMBL" id="KAK7852018.1"/>
    </source>
</evidence>
<dbReference type="GO" id="GO:0005669">
    <property type="term" value="C:transcription factor TFIID complex"/>
    <property type="evidence" value="ECO:0007669"/>
    <property type="project" value="InterPro"/>
</dbReference>
<dbReference type="GO" id="GO:0006367">
    <property type="term" value="P:transcription initiation at RNA polymerase II promoter"/>
    <property type="evidence" value="ECO:0007669"/>
    <property type="project" value="TreeGrafter"/>
</dbReference>
<evidence type="ECO:0000256" key="4">
    <source>
        <dbReference type="ARBA" id="ARBA00023163"/>
    </source>
</evidence>
<comment type="similarity">
    <text evidence="2">Belongs to the TAF4 family.</text>
</comment>
<name>A0AAW0LK32_QUESU</name>
<keyword evidence="9" id="KW-1185">Reference proteome</keyword>
<reference evidence="8 9" key="1">
    <citation type="journal article" date="2018" name="Sci. Data">
        <title>The draft genome sequence of cork oak.</title>
        <authorList>
            <person name="Ramos A.M."/>
            <person name="Usie A."/>
            <person name="Barbosa P."/>
            <person name="Barros P.M."/>
            <person name="Capote T."/>
            <person name="Chaves I."/>
            <person name="Simoes F."/>
            <person name="Abreu I."/>
            <person name="Carrasquinho I."/>
            <person name="Faro C."/>
            <person name="Guimaraes J.B."/>
            <person name="Mendonca D."/>
            <person name="Nobrega F."/>
            <person name="Rodrigues L."/>
            <person name="Saibo N.J.M."/>
            <person name="Varela M.C."/>
            <person name="Egas C."/>
            <person name="Matos J."/>
            <person name="Miguel C.M."/>
            <person name="Oliveira M.M."/>
            <person name="Ricardo C.P."/>
            <person name="Goncalves S."/>
        </authorList>
    </citation>
    <scope>NUCLEOTIDE SEQUENCE [LARGE SCALE GENOMIC DNA]</scope>
    <source>
        <strain evidence="9">cv. HL8</strain>
    </source>
</reference>
<evidence type="ECO:0000313" key="9">
    <source>
        <dbReference type="Proteomes" id="UP000237347"/>
    </source>
</evidence>
<evidence type="ECO:0000256" key="6">
    <source>
        <dbReference type="SAM" id="MobiDB-lite"/>
    </source>
</evidence>
<dbReference type="EMBL" id="PKMF04000080">
    <property type="protein sequence ID" value="KAK7852018.1"/>
    <property type="molecule type" value="Genomic_DNA"/>
</dbReference>
<accession>A0AAW0LK32</accession>
<dbReference type="GO" id="GO:0003677">
    <property type="term" value="F:DNA binding"/>
    <property type="evidence" value="ECO:0007669"/>
    <property type="project" value="TreeGrafter"/>
</dbReference>
<dbReference type="AlphaFoldDB" id="A0AAW0LK32"/>
<comment type="caution">
    <text evidence="8">The sequence shown here is derived from an EMBL/GenBank/DDBJ whole genome shotgun (WGS) entry which is preliminary data.</text>
</comment>
<proteinExistence type="inferred from homology"/>
<feature type="compositionally biased region" description="Basic and acidic residues" evidence="6">
    <location>
        <begin position="96"/>
        <end position="107"/>
    </location>
</feature>
<dbReference type="InterPro" id="IPR007900">
    <property type="entry name" value="TAF4_C"/>
</dbReference>
<feature type="region of interest" description="Disordered" evidence="6">
    <location>
        <begin position="62"/>
        <end position="107"/>
    </location>
</feature>
<keyword evidence="3" id="KW-0805">Transcription regulation</keyword>
<dbReference type="Proteomes" id="UP000237347">
    <property type="component" value="Unassembled WGS sequence"/>
</dbReference>
<protein>
    <submittedName>
        <fullName evidence="8">Transcription initiation factor tfiid subunit 4b</fullName>
    </submittedName>
</protein>
<keyword evidence="5" id="KW-0539">Nucleus</keyword>
<evidence type="ECO:0000256" key="1">
    <source>
        <dbReference type="ARBA" id="ARBA00004123"/>
    </source>
</evidence>
<dbReference type="GO" id="GO:0016251">
    <property type="term" value="F:RNA polymerase II general transcription initiation factor activity"/>
    <property type="evidence" value="ECO:0007669"/>
    <property type="project" value="TreeGrafter"/>
</dbReference>
<evidence type="ECO:0000256" key="2">
    <source>
        <dbReference type="ARBA" id="ARBA00006178"/>
    </source>
</evidence>
<evidence type="ECO:0000256" key="3">
    <source>
        <dbReference type="ARBA" id="ARBA00023015"/>
    </source>
</evidence>
<evidence type="ECO:0000259" key="7">
    <source>
        <dbReference type="Pfam" id="PF05236"/>
    </source>
</evidence>
<feature type="domain" description="Transcription initiation factor TFIID component TAF4 C-terminal" evidence="7">
    <location>
        <begin position="32"/>
        <end position="108"/>
    </location>
</feature>
<gene>
    <name evidence="8" type="primary">TAF4B_6</name>
    <name evidence="8" type="ORF">CFP56_040360</name>
</gene>
<keyword evidence="4" id="KW-0804">Transcription</keyword>
<organism evidence="8 9">
    <name type="scientific">Quercus suber</name>
    <name type="common">Cork oak</name>
    <dbReference type="NCBI Taxonomy" id="58331"/>
    <lineage>
        <taxon>Eukaryota</taxon>
        <taxon>Viridiplantae</taxon>
        <taxon>Streptophyta</taxon>
        <taxon>Embryophyta</taxon>
        <taxon>Tracheophyta</taxon>
        <taxon>Spermatophyta</taxon>
        <taxon>Magnoliopsida</taxon>
        <taxon>eudicotyledons</taxon>
        <taxon>Gunneridae</taxon>
        <taxon>Pentapetalae</taxon>
        <taxon>rosids</taxon>
        <taxon>fabids</taxon>
        <taxon>Fagales</taxon>
        <taxon>Fagaceae</taxon>
        <taxon>Quercus</taxon>
    </lineage>
</organism>
<dbReference type="PANTHER" id="PTHR15138">
    <property type="entry name" value="TRANSCRIPTION INITIATION FACTOR TFIID SUBUNIT 4"/>
    <property type="match status" value="1"/>
</dbReference>